<reference evidence="4 5" key="1">
    <citation type="journal article" date="2019" name="Sci. Rep.">
        <title>Orb-weaving spider Araneus ventricosus genome elucidates the spidroin gene catalogue.</title>
        <authorList>
            <person name="Kono N."/>
            <person name="Nakamura H."/>
            <person name="Ohtoshi R."/>
            <person name="Moran D.A.P."/>
            <person name="Shinohara A."/>
            <person name="Yoshida Y."/>
            <person name="Fujiwara M."/>
            <person name="Mori M."/>
            <person name="Tomita M."/>
            <person name="Arakawa K."/>
        </authorList>
    </citation>
    <scope>NUCLEOTIDE SEQUENCE [LARGE SCALE GENOMIC DNA]</scope>
</reference>
<dbReference type="InterPro" id="IPR023796">
    <property type="entry name" value="Serpin_dom"/>
</dbReference>
<keyword evidence="2" id="KW-0722">Serine protease inhibitor</keyword>
<proteinExistence type="predicted"/>
<dbReference type="EMBL" id="BGPR01008733">
    <property type="protein sequence ID" value="GBN35680.1"/>
    <property type="molecule type" value="Genomic_DNA"/>
</dbReference>
<evidence type="ECO:0000259" key="3">
    <source>
        <dbReference type="Pfam" id="PF00079"/>
    </source>
</evidence>
<dbReference type="InterPro" id="IPR042178">
    <property type="entry name" value="Serpin_sf_1"/>
</dbReference>
<protein>
    <recommendedName>
        <fullName evidence="3">Serpin domain-containing protein</fullName>
    </recommendedName>
</protein>
<dbReference type="Pfam" id="PF00079">
    <property type="entry name" value="Serpin"/>
    <property type="match status" value="1"/>
</dbReference>
<gene>
    <name evidence="4" type="ORF">AVEN_236255_1</name>
</gene>
<keyword evidence="1" id="KW-0646">Protease inhibitor</keyword>
<dbReference type="AlphaFoldDB" id="A0A4Y2NAK8"/>
<evidence type="ECO:0000313" key="4">
    <source>
        <dbReference type="EMBL" id="GBN35680.1"/>
    </source>
</evidence>
<evidence type="ECO:0000256" key="2">
    <source>
        <dbReference type="ARBA" id="ARBA00022900"/>
    </source>
</evidence>
<sequence length="188" mass="21227">MNAEQSTRYINLFFERNTEGRLPQILSQVPSPSTNLLLLNAIYFRGTLDMNMAQVEEGRFVGRSDPFVMLEARKARVRIVDLCQVWTQSVKGKSFEAIHNSPHYTKKLNTKHTILGKYTGKSQGEQSGISQIACTFAASVIFSGYYLVMTNLTPQVCSETPAKLHSLIVTIPLTNQVYRIIDMTHLRP</sequence>
<dbReference type="InterPro" id="IPR036186">
    <property type="entry name" value="Serpin_sf"/>
</dbReference>
<comment type="caution">
    <text evidence="4">The sequence shown here is derived from an EMBL/GenBank/DDBJ whole genome shotgun (WGS) entry which is preliminary data.</text>
</comment>
<accession>A0A4Y2NAK8</accession>
<dbReference type="SUPFAM" id="SSF56574">
    <property type="entry name" value="Serpins"/>
    <property type="match status" value="1"/>
</dbReference>
<keyword evidence="5" id="KW-1185">Reference proteome</keyword>
<feature type="domain" description="Serpin" evidence="3">
    <location>
        <begin position="2"/>
        <end position="51"/>
    </location>
</feature>
<evidence type="ECO:0000313" key="5">
    <source>
        <dbReference type="Proteomes" id="UP000499080"/>
    </source>
</evidence>
<organism evidence="4 5">
    <name type="scientific">Araneus ventricosus</name>
    <name type="common">Orbweaver spider</name>
    <name type="synonym">Epeira ventricosa</name>
    <dbReference type="NCBI Taxonomy" id="182803"/>
    <lineage>
        <taxon>Eukaryota</taxon>
        <taxon>Metazoa</taxon>
        <taxon>Ecdysozoa</taxon>
        <taxon>Arthropoda</taxon>
        <taxon>Chelicerata</taxon>
        <taxon>Arachnida</taxon>
        <taxon>Araneae</taxon>
        <taxon>Araneomorphae</taxon>
        <taxon>Entelegynae</taxon>
        <taxon>Araneoidea</taxon>
        <taxon>Araneidae</taxon>
        <taxon>Araneus</taxon>
    </lineage>
</organism>
<dbReference type="Proteomes" id="UP000499080">
    <property type="component" value="Unassembled WGS sequence"/>
</dbReference>
<name>A0A4Y2NAK8_ARAVE</name>
<dbReference type="GO" id="GO:0004867">
    <property type="term" value="F:serine-type endopeptidase inhibitor activity"/>
    <property type="evidence" value="ECO:0007669"/>
    <property type="project" value="UniProtKB-KW"/>
</dbReference>
<evidence type="ECO:0000256" key="1">
    <source>
        <dbReference type="ARBA" id="ARBA00022690"/>
    </source>
</evidence>
<dbReference type="OrthoDB" id="6433428at2759"/>
<dbReference type="Gene3D" id="3.30.497.10">
    <property type="entry name" value="Antithrombin, subunit I, domain 2"/>
    <property type="match status" value="1"/>
</dbReference>